<dbReference type="Proteomes" id="UP000199063">
    <property type="component" value="Unassembled WGS sequence"/>
</dbReference>
<dbReference type="STRING" id="1196353.SAMN05444921_116109"/>
<keyword evidence="2" id="KW-1185">Reference proteome</keyword>
<dbReference type="Pfam" id="PF02082">
    <property type="entry name" value="Rrf2"/>
    <property type="match status" value="1"/>
</dbReference>
<dbReference type="PROSITE" id="PS51197">
    <property type="entry name" value="HTH_RRF2_2"/>
    <property type="match status" value="1"/>
</dbReference>
<dbReference type="RefSeq" id="WP_093657977.1">
    <property type="nucleotide sequence ID" value="NZ_FNHI01000016.1"/>
</dbReference>
<reference evidence="2" key="1">
    <citation type="submission" date="2016-10" db="EMBL/GenBank/DDBJ databases">
        <authorList>
            <person name="Varghese N."/>
            <person name="Submissions S."/>
        </authorList>
    </citation>
    <scope>NUCLEOTIDE SEQUENCE [LARGE SCALE GENOMIC DNA]</scope>
    <source>
        <strain evidence="2">CGMCC 4.7042</strain>
    </source>
</reference>
<evidence type="ECO:0000313" key="1">
    <source>
        <dbReference type="EMBL" id="SDM98062.1"/>
    </source>
</evidence>
<gene>
    <name evidence="1" type="ORF">SAMN05444921_116109</name>
</gene>
<proteinExistence type="predicted"/>
<dbReference type="InterPro" id="IPR000944">
    <property type="entry name" value="Tscrpt_reg_Rrf2"/>
</dbReference>
<accession>A0A1G9XMJ9</accession>
<dbReference type="Gene3D" id="1.10.10.10">
    <property type="entry name" value="Winged helix-like DNA-binding domain superfamily/Winged helix DNA-binding domain"/>
    <property type="match status" value="1"/>
</dbReference>
<dbReference type="EMBL" id="FNHI01000016">
    <property type="protein sequence ID" value="SDM98062.1"/>
    <property type="molecule type" value="Genomic_DNA"/>
</dbReference>
<dbReference type="AlphaFoldDB" id="A0A1G9XMJ9"/>
<organism evidence="1 2">
    <name type="scientific">Streptomyces wuyuanensis</name>
    <dbReference type="NCBI Taxonomy" id="1196353"/>
    <lineage>
        <taxon>Bacteria</taxon>
        <taxon>Bacillati</taxon>
        <taxon>Actinomycetota</taxon>
        <taxon>Actinomycetes</taxon>
        <taxon>Kitasatosporales</taxon>
        <taxon>Streptomycetaceae</taxon>
        <taxon>Streptomyces</taxon>
    </lineage>
</organism>
<dbReference type="PANTHER" id="PTHR33221">
    <property type="entry name" value="WINGED HELIX-TURN-HELIX TRANSCRIPTIONAL REGULATOR, RRF2 FAMILY"/>
    <property type="match status" value="1"/>
</dbReference>
<sequence length="164" mass="17706">MAANSRLTIATHALAWLALAQRRGQEVLTSEQVAASVNTNAVIIRRSLGDLRRAGLVRVRHGAGAGWSLAREPGDITMLEVYDAVDAQPPFGLHRTEPNPECPVGRGIRPALDGVYGRVEQVMRRELADTSIADVLREALVNQPTVRQSGDRRGACGSRDCSNS</sequence>
<dbReference type="InterPro" id="IPR036388">
    <property type="entry name" value="WH-like_DNA-bd_sf"/>
</dbReference>
<dbReference type="InterPro" id="IPR036390">
    <property type="entry name" value="WH_DNA-bd_sf"/>
</dbReference>
<protein>
    <submittedName>
        <fullName evidence="1">Rrf2 family protein</fullName>
    </submittedName>
</protein>
<dbReference type="OrthoDB" id="9800506at2"/>
<evidence type="ECO:0000313" key="2">
    <source>
        <dbReference type="Proteomes" id="UP000199063"/>
    </source>
</evidence>
<dbReference type="SUPFAM" id="SSF46785">
    <property type="entry name" value="Winged helix' DNA-binding domain"/>
    <property type="match status" value="1"/>
</dbReference>
<dbReference type="GO" id="GO:0005829">
    <property type="term" value="C:cytosol"/>
    <property type="evidence" value="ECO:0007669"/>
    <property type="project" value="TreeGrafter"/>
</dbReference>
<name>A0A1G9XMJ9_9ACTN</name>
<dbReference type="GO" id="GO:0003700">
    <property type="term" value="F:DNA-binding transcription factor activity"/>
    <property type="evidence" value="ECO:0007669"/>
    <property type="project" value="TreeGrafter"/>
</dbReference>
<dbReference type="PANTHER" id="PTHR33221:SF15">
    <property type="entry name" value="HTH-TYPE TRANSCRIPTIONAL REGULATOR YWGB-RELATED"/>
    <property type="match status" value="1"/>
</dbReference>
<dbReference type="GeneID" id="40831939"/>